<accession>A0A7W7N200</accession>
<reference evidence="1 2" key="1">
    <citation type="submission" date="2020-08" db="EMBL/GenBank/DDBJ databases">
        <title>Functional genomics of gut bacteria from endangered species of beetles.</title>
        <authorList>
            <person name="Carlos-Shanley C."/>
        </authorList>
    </citation>
    <scope>NUCLEOTIDE SEQUENCE [LARGE SCALE GENOMIC DNA]</scope>
    <source>
        <strain evidence="1 2">S00123</strain>
    </source>
</reference>
<protein>
    <submittedName>
        <fullName evidence="1">Uncharacterized protein</fullName>
    </submittedName>
</protein>
<dbReference type="Proteomes" id="UP000539957">
    <property type="component" value="Unassembled WGS sequence"/>
</dbReference>
<sequence length="107" mass="11119">MRAVRSSHPAVMVAVTVVVIIATLLPAAQAASRPANPFEVAAVFPPWWSRQRMEAAVGDAGAISTYGGVGAIAVVHGGNDLPQRLRRAGAWLILDPQAALFCGAVSF</sequence>
<keyword evidence="2" id="KW-1185">Reference proteome</keyword>
<evidence type="ECO:0000313" key="2">
    <source>
        <dbReference type="Proteomes" id="UP000539957"/>
    </source>
</evidence>
<name>A0A7W7N200_9CAUL</name>
<dbReference type="EMBL" id="JACHKY010000001">
    <property type="protein sequence ID" value="MBB4796818.1"/>
    <property type="molecule type" value="Genomic_DNA"/>
</dbReference>
<evidence type="ECO:0000313" key="1">
    <source>
        <dbReference type="EMBL" id="MBB4796818.1"/>
    </source>
</evidence>
<gene>
    <name evidence="1" type="ORF">HNP32_000532</name>
</gene>
<dbReference type="RefSeq" id="WP_184266790.1">
    <property type="nucleotide sequence ID" value="NZ_JACHKY010000001.1"/>
</dbReference>
<comment type="caution">
    <text evidence="1">The sequence shown here is derived from an EMBL/GenBank/DDBJ whole genome shotgun (WGS) entry which is preliminary data.</text>
</comment>
<proteinExistence type="predicted"/>
<organism evidence="1 2">
    <name type="scientific">Brevundimonas bullata</name>
    <dbReference type="NCBI Taxonomy" id="13160"/>
    <lineage>
        <taxon>Bacteria</taxon>
        <taxon>Pseudomonadati</taxon>
        <taxon>Pseudomonadota</taxon>
        <taxon>Alphaproteobacteria</taxon>
        <taxon>Caulobacterales</taxon>
        <taxon>Caulobacteraceae</taxon>
        <taxon>Brevundimonas</taxon>
    </lineage>
</organism>
<dbReference type="AlphaFoldDB" id="A0A7W7N200"/>